<evidence type="ECO:0000259" key="5">
    <source>
        <dbReference type="Pfam" id="PF00700"/>
    </source>
</evidence>
<comment type="similarity">
    <text evidence="1 3">Belongs to the bacterial flagellin family.</text>
</comment>
<name>A0A5B8L4H2_9HYPH</name>
<dbReference type="NCBIfam" id="NF004669">
    <property type="entry name" value="PRK06008.1"/>
    <property type="match status" value="1"/>
</dbReference>
<dbReference type="InterPro" id="IPR046358">
    <property type="entry name" value="Flagellin_C"/>
</dbReference>
<dbReference type="RefSeq" id="WP_146301354.1">
    <property type="nucleotide sequence ID" value="NZ_CP042301.2"/>
</dbReference>
<keyword evidence="6" id="KW-0966">Cell projection</keyword>
<dbReference type="Pfam" id="PF00669">
    <property type="entry name" value="Flagellin_N"/>
    <property type="match status" value="1"/>
</dbReference>
<dbReference type="AlphaFoldDB" id="A0A5B8L4H2"/>
<reference evidence="6" key="1">
    <citation type="submission" date="2020-04" db="EMBL/GenBank/DDBJ databases">
        <title>Nitratireductor sp. nov. isolated from mangrove soil.</title>
        <authorList>
            <person name="Ye Y."/>
        </authorList>
    </citation>
    <scope>NUCLEOTIDE SEQUENCE</scope>
    <source>
        <strain evidence="6">SY7</strain>
    </source>
</reference>
<organism evidence="6 7">
    <name type="scientific">Nitratireductor mangrovi</name>
    <dbReference type="NCBI Taxonomy" id="2599600"/>
    <lineage>
        <taxon>Bacteria</taxon>
        <taxon>Pseudomonadati</taxon>
        <taxon>Pseudomonadota</taxon>
        <taxon>Alphaproteobacteria</taxon>
        <taxon>Hyphomicrobiales</taxon>
        <taxon>Phyllobacteriaceae</taxon>
        <taxon>Nitratireductor</taxon>
    </lineage>
</organism>
<dbReference type="KEGG" id="niy:FQ775_21385"/>
<evidence type="ECO:0000259" key="4">
    <source>
        <dbReference type="Pfam" id="PF00669"/>
    </source>
</evidence>
<evidence type="ECO:0000256" key="1">
    <source>
        <dbReference type="ARBA" id="ARBA00005709"/>
    </source>
</evidence>
<accession>A0A5B8L4H2</accession>
<evidence type="ECO:0000313" key="7">
    <source>
        <dbReference type="Proteomes" id="UP000321389"/>
    </source>
</evidence>
<proteinExistence type="inferred from homology"/>
<dbReference type="Gene3D" id="1.20.1330.10">
    <property type="entry name" value="f41 fragment of flagellin, N-terminal domain"/>
    <property type="match status" value="1"/>
</dbReference>
<dbReference type="Proteomes" id="UP000321389">
    <property type="component" value="Chromosome"/>
</dbReference>
<keyword evidence="6" id="KW-0282">Flagellum</keyword>
<keyword evidence="7" id="KW-1185">Reference proteome</keyword>
<keyword evidence="6" id="KW-0969">Cilium</keyword>
<protein>
    <recommendedName>
        <fullName evidence="3">Flagellin</fullName>
    </recommendedName>
</protein>
<keyword evidence="2 3" id="KW-0975">Bacterial flagellum</keyword>
<dbReference type="SUPFAM" id="SSF64518">
    <property type="entry name" value="Phase 1 flagellin"/>
    <property type="match status" value="1"/>
</dbReference>
<comment type="function">
    <text evidence="3">Flagellin is the subunit protein which polymerizes to form the filaments of bacterial flagella.</text>
</comment>
<keyword evidence="3" id="KW-0964">Secreted</keyword>
<dbReference type="GO" id="GO:0005198">
    <property type="term" value="F:structural molecule activity"/>
    <property type="evidence" value="ECO:0007669"/>
    <property type="project" value="UniProtKB-UniRule"/>
</dbReference>
<comment type="subcellular location">
    <subcellularLocation>
        <location evidence="3">Secreted</location>
    </subcellularLocation>
    <subcellularLocation>
        <location evidence="3">Bacterial flagellum</location>
    </subcellularLocation>
</comment>
<evidence type="ECO:0000256" key="3">
    <source>
        <dbReference type="RuleBase" id="RU362073"/>
    </source>
</evidence>
<dbReference type="GO" id="GO:0005576">
    <property type="term" value="C:extracellular region"/>
    <property type="evidence" value="ECO:0007669"/>
    <property type="project" value="UniProtKB-SubCell"/>
</dbReference>
<dbReference type="OrthoDB" id="8004955at2"/>
<dbReference type="EMBL" id="CP042301">
    <property type="protein sequence ID" value="QDZ02719.1"/>
    <property type="molecule type" value="Genomic_DNA"/>
</dbReference>
<evidence type="ECO:0000256" key="2">
    <source>
        <dbReference type="ARBA" id="ARBA00023143"/>
    </source>
</evidence>
<dbReference type="GO" id="GO:0009288">
    <property type="term" value="C:bacterial-type flagellum"/>
    <property type="evidence" value="ECO:0007669"/>
    <property type="project" value="UniProtKB-SubCell"/>
</dbReference>
<evidence type="ECO:0000313" key="6">
    <source>
        <dbReference type="EMBL" id="QDZ02719.1"/>
    </source>
</evidence>
<sequence length="350" mass="36669">MKVSYVSSQAISQALRHSLLRMQSDLVGSQKEAQTGRVADTGLALGIRTGQAVSMARDVGRLQSIVDTNTLVASRLSATQGALSQLAEAGSTYLSALTAAVSGDANPATTQQAGTVMLEALTGIINSSFNGEHVFAGVNTDVSPIAQYQTTPPSAAKSAFEAAFLAEFGFTKDDPAAANLSGVDIKAFLDGPVVDQFLGAGWQANWSSATDQGITTRISLNETVETSVSANTKGVRKLAMAATIVADLFSSGLSEGALVEIADTATRLVSEAMGDIAQEQAKAGFTEQRIKNASERTSMQIDIFNGFLQEMEGVDPYEAATKVNALITQIETSYALTARIQQLSLTRLLS</sequence>
<gene>
    <name evidence="6" type="ORF">FQ775_21385</name>
</gene>
<feature type="domain" description="Flagellin C-terminal" evidence="5">
    <location>
        <begin position="268"/>
        <end position="349"/>
    </location>
</feature>
<dbReference type="Pfam" id="PF00700">
    <property type="entry name" value="Flagellin_C"/>
    <property type="match status" value="1"/>
</dbReference>
<feature type="domain" description="Flagellin N-terminal" evidence="4">
    <location>
        <begin position="6"/>
        <end position="140"/>
    </location>
</feature>
<dbReference type="InterPro" id="IPR001029">
    <property type="entry name" value="Flagellin_N"/>
</dbReference>